<feature type="compositionally biased region" description="Acidic residues" evidence="1">
    <location>
        <begin position="676"/>
        <end position="703"/>
    </location>
</feature>
<reference evidence="2 3" key="1">
    <citation type="submission" date="2016-05" db="EMBL/GenBank/DDBJ databases">
        <title>A degradative enzymes factory behind the ericoid mycorrhizal symbiosis.</title>
        <authorList>
            <consortium name="DOE Joint Genome Institute"/>
            <person name="Martino E."/>
            <person name="Morin E."/>
            <person name="Grelet G."/>
            <person name="Kuo A."/>
            <person name="Kohler A."/>
            <person name="Daghino S."/>
            <person name="Barry K."/>
            <person name="Choi C."/>
            <person name="Cichocki N."/>
            <person name="Clum A."/>
            <person name="Copeland A."/>
            <person name="Hainaut M."/>
            <person name="Haridas S."/>
            <person name="Labutti K."/>
            <person name="Lindquist E."/>
            <person name="Lipzen A."/>
            <person name="Khouja H.-R."/>
            <person name="Murat C."/>
            <person name="Ohm R."/>
            <person name="Olson A."/>
            <person name="Spatafora J."/>
            <person name="Veneault-Fourrey C."/>
            <person name="Henrissat B."/>
            <person name="Grigoriev I."/>
            <person name="Martin F."/>
            <person name="Perotto S."/>
        </authorList>
    </citation>
    <scope>NUCLEOTIDE SEQUENCE [LARGE SCALE GENOMIC DNA]</scope>
    <source>
        <strain evidence="2 3">UAMH 7357</strain>
    </source>
</reference>
<dbReference type="OrthoDB" id="3546259at2759"/>
<proteinExistence type="predicted"/>
<feature type="region of interest" description="Disordered" evidence="1">
    <location>
        <begin position="43"/>
        <end position="66"/>
    </location>
</feature>
<dbReference type="EMBL" id="KZ613491">
    <property type="protein sequence ID" value="PMD18916.1"/>
    <property type="molecule type" value="Genomic_DNA"/>
</dbReference>
<protein>
    <submittedName>
        <fullName evidence="2">Uncharacterized protein</fullName>
    </submittedName>
</protein>
<feature type="compositionally biased region" description="Basic and acidic residues" evidence="1">
    <location>
        <begin position="659"/>
        <end position="675"/>
    </location>
</feature>
<accession>A0A2J6PYA3</accession>
<evidence type="ECO:0000313" key="3">
    <source>
        <dbReference type="Proteomes" id="UP000235672"/>
    </source>
</evidence>
<evidence type="ECO:0000256" key="1">
    <source>
        <dbReference type="SAM" id="MobiDB-lite"/>
    </source>
</evidence>
<feature type="compositionally biased region" description="Basic and acidic residues" evidence="1">
    <location>
        <begin position="347"/>
        <end position="361"/>
    </location>
</feature>
<evidence type="ECO:0000313" key="2">
    <source>
        <dbReference type="EMBL" id="PMD18916.1"/>
    </source>
</evidence>
<organism evidence="2 3">
    <name type="scientific">Hyaloscypha hepaticicola</name>
    <dbReference type="NCBI Taxonomy" id="2082293"/>
    <lineage>
        <taxon>Eukaryota</taxon>
        <taxon>Fungi</taxon>
        <taxon>Dikarya</taxon>
        <taxon>Ascomycota</taxon>
        <taxon>Pezizomycotina</taxon>
        <taxon>Leotiomycetes</taxon>
        <taxon>Helotiales</taxon>
        <taxon>Hyaloscyphaceae</taxon>
        <taxon>Hyaloscypha</taxon>
    </lineage>
</organism>
<sequence length="810" mass="90949">MSPETTLRTRYRRSSAGSVQAKRSSRDDEIKIRFTSSKWVHDEDKNLSIGPSKGPLPHTPITPRPESRVFPRVRERRDIYEVPKDEPSIIAGPAQKSLPWLDHKQPSSKLLYAEQHTSIFQFSDTLASHKIQEGGTIEGGLNDACKAPVSDVARKATPQNPPLSVHVSRLPKEALAEPLKFRLRSQPDEQLVKLDSEILHLGVDNQALPSAGSPTSPRRLRSATEKEILEESGLFLNGTDGDSYVNPQEPLLKRQRRSSRQITAVEARKTALQELHRRQGSKGNRKCVRNHIKFPKTHSTLQKLKKKKRRLPVNELVTVTERPTDLDVDMTSSRQVELSQDPISQVAHEHESDQGEREHRNPSVRMKINNLPRKRIKAIDISLFRMPKNRSPLTVTRVQQQANSCSDGFEGKEAAPTDVYKPIKRPARRFEPCQRITIKFGELTLVPEKPPDAFQVEQGHPRTSRIQRYVASPTLRTHVDSENAPGDAEQVEPSVQPLLRGHCLPDRAEVEHYKDQISKNVQEEEMEAELGAFGEDHSPTISLPEQNTLIVPSNVDMSETHIDLVSPLERKPFPIHIKKMASQNPQTALKSSGQSIQGTLVGMEDFGILQQLAIASAKKQTPLRVRTESLEVAQELMMVSVQKRPRESQYDSDISDEGNEGKSAESYSESEHQGEETSEEDEEELASKDDSEEDKNEIEEEESQETKEDGAPAESRGLYLPDPVRPGFQALHGTAVTSVNPNASVIAEGRQRLFLTDEESAGSRDNTVINPLIDLQRMASQRLQVLSPSSPRLFTFRALMNEVEKGTLPW</sequence>
<gene>
    <name evidence="2" type="ORF">NA56DRAFT_209801</name>
</gene>
<keyword evidence="3" id="KW-1185">Reference proteome</keyword>
<dbReference type="Proteomes" id="UP000235672">
    <property type="component" value="Unassembled WGS sequence"/>
</dbReference>
<feature type="region of interest" description="Disordered" evidence="1">
    <location>
        <begin position="329"/>
        <end position="361"/>
    </location>
</feature>
<feature type="region of interest" description="Disordered" evidence="1">
    <location>
        <begin position="1"/>
        <end position="27"/>
    </location>
</feature>
<feature type="compositionally biased region" description="Polar residues" evidence="1">
    <location>
        <begin position="330"/>
        <end position="343"/>
    </location>
</feature>
<dbReference type="AlphaFoldDB" id="A0A2J6PYA3"/>
<name>A0A2J6PYA3_9HELO</name>
<feature type="region of interest" description="Disordered" evidence="1">
    <location>
        <begin position="642"/>
        <end position="725"/>
    </location>
</feature>